<dbReference type="PRINTS" id="PR00081">
    <property type="entry name" value="GDHRDH"/>
</dbReference>
<dbReference type="GO" id="GO:0047838">
    <property type="term" value="F:D-xylose 1-dehydrogenase (NAD+) activity"/>
    <property type="evidence" value="ECO:0007669"/>
    <property type="project" value="UniProtKB-EC"/>
</dbReference>
<dbReference type="InterPro" id="IPR002347">
    <property type="entry name" value="SDR_fam"/>
</dbReference>
<dbReference type="SUPFAM" id="SSF51735">
    <property type="entry name" value="NAD(P)-binding Rossmann-fold domains"/>
    <property type="match status" value="1"/>
</dbReference>
<organism evidence="5 6">
    <name type="scientific">Phenylobacterium montanum</name>
    <dbReference type="NCBI Taxonomy" id="2823693"/>
    <lineage>
        <taxon>Bacteria</taxon>
        <taxon>Pseudomonadati</taxon>
        <taxon>Pseudomonadota</taxon>
        <taxon>Alphaproteobacteria</taxon>
        <taxon>Caulobacterales</taxon>
        <taxon>Caulobacteraceae</taxon>
        <taxon>Phenylobacterium</taxon>
    </lineage>
</organism>
<dbReference type="InterPro" id="IPR036291">
    <property type="entry name" value="NAD(P)-bd_dom_sf"/>
</dbReference>
<gene>
    <name evidence="5" type="ORF">KCG34_06280</name>
</gene>
<dbReference type="Pfam" id="PF13561">
    <property type="entry name" value="adh_short_C2"/>
    <property type="match status" value="1"/>
</dbReference>
<evidence type="ECO:0000256" key="2">
    <source>
        <dbReference type="ARBA" id="ARBA00023002"/>
    </source>
</evidence>
<dbReference type="EC" id="1.1.1.175" evidence="3"/>
<proteinExistence type="inferred from homology"/>
<keyword evidence="6" id="KW-1185">Reference proteome</keyword>
<dbReference type="AlphaFoldDB" id="A0A975G252"/>
<dbReference type="FunFam" id="3.40.50.720:FF:000084">
    <property type="entry name" value="Short-chain dehydrogenase reductase"/>
    <property type="match status" value="1"/>
</dbReference>
<evidence type="ECO:0000256" key="4">
    <source>
        <dbReference type="ARBA" id="ARBA00069939"/>
    </source>
</evidence>
<keyword evidence="2" id="KW-0560">Oxidoreductase</keyword>
<dbReference type="PROSITE" id="PS00061">
    <property type="entry name" value="ADH_SHORT"/>
    <property type="match status" value="1"/>
</dbReference>
<protein>
    <recommendedName>
        <fullName evidence="4">D-xylose 1-dehydrogenase</fullName>
        <ecNumber evidence="3">1.1.1.175</ecNumber>
    </recommendedName>
</protein>
<dbReference type="PANTHER" id="PTHR43669:SF3">
    <property type="entry name" value="ALCOHOL DEHYDROGENASE, PUTATIVE (AFU_ORTHOLOGUE AFUA_3G03445)-RELATED"/>
    <property type="match status" value="1"/>
</dbReference>
<comment type="similarity">
    <text evidence="1">Belongs to the short-chain dehydrogenases/reductases (SDR) family.</text>
</comment>
<dbReference type="InterPro" id="IPR020904">
    <property type="entry name" value="Sc_DH/Rdtase_CS"/>
</dbReference>
<dbReference type="RefSeq" id="WP_211939537.1">
    <property type="nucleotide sequence ID" value="NZ_CP073078.1"/>
</dbReference>
<evidence type="ECO:0000256" key="3">
    <source>
        <dbReference type="ARBA" id="ARBA00066641"/>
    </source>
</evidence>
<dbReference type="KEGG" id="caul:KCG34_06280"/>
<name>A0A975G252_9CAUL</name>
<dbReference type="NCBIfam" id="NF005559">
    <property type="entry name" value="PRK07231.1"/>
    <property type="match status" value="1"/>
</dbReference>
<dbReference type="Gene3D" id="3.40.50.720">
    <property type="entry name" value="NAD(P)-binding Rossmann-like Domain"/>
    <property type="match status" value="1"/>
</dbReference>
<dbReference type="Proteomes" id="UP000676409">
    <property type="component" value="Chromosome"/>
</dbReference>
<dbReference type="EMBL" id="CP073078">
    <property type="protein sequence ID" value="QUD89485.1"/>
    <property type="molecule type" value="Genomic_DNA"/>
</dbReference>
<evidence type="ECO:0000256" key="1">
    <source>
        <dbReference type="ARBA" id="ARBA00006484"/>
    </source>
</evidence>
<evidence type="ECO:0000313" key="5">
    <source>
        <dbReference type="EMBL" id="QUD89485.1"/>
    </source>
</evidence>
<dbReference type="CDD" id="cd05233">
    <property type="entry name" value="SDR_c"/>
    <property type="match status" value="1"/>
</dbReference>
<accession>A0A975G252</accession>
<reference evidence="5" key="1">
    <citation type="submission" date="2021-04" db="EMBL/GenBank/DDBJ databases">
        <title>The complete genome sequence of Caulobacter sp. S6.</title>
        <authorList>
            <person name="Tang Y."/>
            <person name="Ouyang W."/>
            <person name="Liu Q."/>
            <person name="Huang B."/>
            <person name="Guo Z."/>
            <person name="Lei P."/>
        </authorList>
    </citation>
    <scope>NUCLEOTIDE SEQUENCE</scope>
    <source>
        <strain evidence="5">S6</strain>
    </source>
</reference>
<sequence length="286" mass="29928">MVDQGGRTALVTGAAGDIGAATAAVFIREGARVVITDRRREPLEQVAAALREAGGEVLAIACDQTDPTGVASLFEQIGAQFGRLDATFVNAGYGRYGALIDMPFDQWRKHVDVNLNGGFLMAQGAARLMAEGKRGGSIVINASTAAAHVCDLLGAYAASKSGLRMLARTLASELGIHRIRVNLVMPGVIETAMTQSLIDDPATRLDVLKETPVGRLGAPEDVARLVSFLCSDAAGYVTGAEVLVDGGQTIHAYPRWFSTDYTDADSGWVGHAARLASAQAGRTSIA</sequence>
<evidence type="ECO:0000313" key="6">
    <source>
        <dbReference type="Proteomes" id="UP000676409"/>
    </source>
</evidence>
<dbReference type="PANTHER" id="PTHR43669">
    <property type="entry name" value="5-KETO-D-GLUCONATE 5-REDUCTASE"/>
    <property type="match status" value="1"/>
</dbReference>